<evidence type="ECO:0000313" key="3">
    <source>
        <dbReference type="Proteomes" id="UP000256429"/>
    </source>
</evidence>
<dbReference type="EMBL" id="QTTQ01000011">
    <property type="protein sequence ID" value="REE80883.1"/>
    <property type="molecule type" value="Genomic_DNA"/>
</dbReference>
<accession>A0A3D9RLW2</accession>
<sequence>MISLKFLNNKSLNKIIIILVCFCLLQSCKVYQDPISLNEAANNTSKGYYKVTMHNGDEYIYERIELNNDNNYIGFLIKDKQPTETVLKTEEIKSIQKQNKKSSGFSNFLGIGVGIGSIVLAVLMFGN</sequence>
<protein>
    <recommendedName>
        <fullName evidence="4">Lipoprotein</fullName>
    </recommendedName>
</protein>
<keyword evidence="3" id="KW-1185">Reference proteome</keyword>
<organism evidence="2 3">
    <name type="scientific">Lutibacter oceani</name>
    <dbReference type="NCBI Taxonomy" id="1853311"/>
    <lineage>
        <taxon>Bacteria</taxon>
        <taxon>Pseudomonadati</taxon>
        <taxon>Bacteroidota</taxon>
        <taxon>Flavobacteriia</taxon>
        <taxon>Flavobacteriales</taxon>
        <taxon>Flavobacteriaceae</taxon>
        <taxon>Lutibacter</taxon>
    </lineage>
</organism>
<dbReference type="OrthoDB" id="1453201at2"/>
<dbReference type="RefSeq" id="WP_115881765.1">
    <property type="nucleotide sequence ID" value="NZ_QTTQ01000011.1"/>
</dbReference>
<proteinExistence type="predicted"/>
<keyword evidence="1" id="KW-0812">Transmembrane</keyword>
<evidence type="ECO:0000313" key="2">
    <source>
        <dbReference type="EMBL" id="REE80883.1"/>
    </source>
</evidence>
<name>A0A3D9RLW2_9FLAO</name>
<dbReference type="AlphaFoldDB" id="A0A3D9RLW2"/>
<keyword evidence="1" id="KW-0472">Membrane</keyword>
<evidence type="ECO:0000256" key="1">
    <source>
        <dbReference type="SAM" id="Phobius"/>
    </source>
</evidence>
<keyword evidence="1" id="KW-1133">Transmembrane helix</keyword>
<comment type="caution">
    <text evidence="2">The sequence shown here is derived from an EMBL/GenBank/DDBJ whole genome shotgun (WGS) entry which is preliminary data.</text>
</comment>
<evidence type="ECO:0008006" key="4">
    <source>
        <dbReference type="Google" id="ProtNLM"/>
    </source>
</evidence>
<reference evidence="2 3" key="1">
    <citation type="submission" date="2018-08" db="EMBL/GenBank/DDBJ databases">
        <title>Genomic Encyclopedia of Type Strains, Phase III (KMG-III): the genomes of soil and plant-associated and newly described type strains.</title>
        <authorList>
            <person name="Whitman W."/>
        </authorList>
    </citation>
    <scope>NUCLEOTIDE SEQUENCE [LARGE SCALE GENOMIC DNA]</scope>
    <source>
        <strain evidence="2 3">325-5</strain>
    </source>
</reference>
<feature type="transmembrane region" description="Helical" evidence="1">
    <location>
        <begin position="108"/>
        <end position="126"/>
    </location>
</feature>
<gene>
    <name evidence="2" type="ORF">BX611_2541</name>
</gene>
<dbReference type="Proteomes" id="UP000256429">
    <property type="component" value="Unassembled WGS sequence"/>
</dbReference>
<dbReference type="PROSITE" id="PS51257">
    <property type="entry name" value="PROKAR_LIPOPROTEIN"/>
    <property type="match status" value="1"/>
</dbReference>